<keyword evidence="2" id="KW-0472">Membrane</keyword>
<proteinExistence type="predicted"/>
<name>A0A4Y5ST74_9RHOB</name>
<evidence type="ECO:0000256" key="2">
    <source>
        <dbReference type="SAM" id="Phobius"/>
    </source>
</evidence>
<dbReference type="KEGG" id="plia:E4191_18355"/>
<feature type="region of interest" description="Disordered" evidence="1">
    <location>
        <begin position="85"/>
        <end position="113"/>
    </location>
</feature>
<accession>A0A4Y5ST74</accession>
<evidence type="ECO:0000256" key="1">
    <source>
        <dbReference type="SAM" id="MobiDB-lite"/>
    </source>
</evidence>
<keyword evidence="2" id="KW-1133">Transmembrane helix</keyword>
<gene>
    <name evidence="3" type="ORF">E4191_18355</name>
</gene>
<organism evidence="3 4">
    <name type="scientific">Paracoccus liaowanqingii</name>
    <dbReference type="NCBI Taxonomy" id="2560053"/>
    <lineage>
        <taxon>Bacteria</taxon>
        <taxon>Pseudomonadati</taxon>
        <taxon>Pseudomonadota</taxon>
        <taxon>Alphaproteobacteria</taxon>
        <taxon>Rhodobacterales</taxon>
        <taxon>Paracoccaceae</taxon>
        <taxon>Paracoccus</taxon>
    </lineage>
</organism>
<keyword evidence="3" id="KW-0614">Plasmid</keyword>
<dbReference type="RefSeq" id="WP_139615880.1">
    <property type="nucleotide sequence ID" value="NZ_CP040761.1"/>
</dbReference>
<keyword evidence="2" id="KW-0812">Transmembrane</keyword>
<dbReference type="EMBL" id="CP040761">
    <property type="protein sequence ID" value="QDA36088.1"/>
    <property type="molecule type" value="Genomic_DNA"/>
</dbReference>
<dbReference type="AlphaFoldDB" id="A0A4Y5ST74"/>
<sequence length="113" mass="11693">MAEYRDPKVTKPTGSKGSSIGKWIGIAIAVLVVLFLLGWLLGWFADDDATVATEESRAPVIVEDTVPATGNDADSDMSVEIIEPGEAPPVAADGANTETTTVPIQDPAGTPAN</sequence>
<geneLocation type="plasmid" evidence="3 4">
    <name>unnamed5</name>
</geneLocation>
<evidence type="ECO:0000313" key="3">
    <source>
        <dbReference type="EMBL" id="QDA36088.1"/>
    </source>
</evidence>
<protein>
    <submittedName>
        <fullName evidence="3">Uncharacterized protein</fullName>
    </submittedName>
</protein>
<reference evidence="4" key="1">
    <citation type="submission" date="2019-05" db="EMBL/GenBank/DDBJ databases">
        <title>Tamlana fucoidanivorans sp. nov., isolated from the surface of algae collected from Fujian province in China.</title>
        <authorList>
            <person name="Li J."/>
        </authorList>
    </citation>
    <scope>NUCLEOTIDE SEQUENCE [LARGE SCALE GENOMIC DNA]</scope>
    <source>
        <strain evidence="4">2251</strain>
        <plasmid evidence="4">unnamed5</plasmid>
    </source>
</reference>
<evidence type="ECO:0000313" key="4">
    <source>
        <dbReference type="Proteomes" id="UP000296374"/>
    </source>
</evidence>
<feature type="transmembrane region" description="Helical" evidence="2">
    <location>
        <begin position="20"/>
        <end position="45"/>
    </location>
</feature>
<dbReference type="Proteomes" id="UP000296374">
    <property type="component" value="Plasmid unnamed5"/>
</dbReference>